<gene>
    <name evidence="2" type="ORF">ACFPYN_11065</name>
</gene>
<keyword evidence="2" id="KW-0808">Transferase</keyword>
<protein>
    <submittedName>
        <fullName evidence="2">GNAT family N-acetyltransferase</fullName>
        <ecNumber evidence="2">2.3.-.-</ecNumber>
    </submittedName>
</protein>
<dbReference type="PROSITE" id="PS51186">
    <property type="entry name" value="GNAT"/>
    <property type="match status" value="1"/>
</dbReference>
<dbReference type="RefSeq" id="WP_377734174.1">
    <property type="nucleotide sequence ID" value="NZ_JBHSRI010000018.1"/>
</dbReference>
<dbReference type="InterPro" id="IPR051531">
    <property type="entry name" value="N-acetyltransferase"/>
</dbReference>
<comment type="caution">
    <text evidence="2">The sequence shown here is derived from an EMBL/GenBank/DDBJ whole genome shotgun (WGS) entry which is preliminary data.</text>
</comment>
<dbReference type="InterPro" id="IPR000182">
    <property type="entry name" value="GNAT_dom"/>
</dbReference>
<dbReference type="EC" id="2.3.-.-" evidence="2"/>
<dbReference type="EMBL" id="JBHSRI010000018">
    <property type="protein sequence ID" value="MFC6039961.1"/>
    <property type="molecule type" value="Genomic_DNA"/>
</dbReference>
<evidence type="ECO:0000313" key="2">
    <source>
        <dbReference type="EMBL" id="MFC6039961.1"/>
    </source>
</evidence>
<evidence type="ECO:0000313" key="3">
    <source>
        <dbReference type="Proteomes" id="UP001596170"/>
    </source>
</evidence>
<name>A0ABW1L7R4_9BACL</name>
<organism evidence="2 3">
    <name type="scientific">Paenisporosarcina macmurdoensis</name>
    <dbReference type="NCBI Taxonomy" id="212659"/>
    <lineage>
        <taxon>Bacteria</taxon>
        <taxon>Bacillati</taxon>
        <taxon>Bacillota</taxon>
        <taxon>Bacilli</taxon>
        <taxon>Bacillales</taxon>
        <taxon>Caryophanaceae</taxon>
        <taxon>Paenisporosarcina</taxon>
    </lineage>
</organism>
<evidence type="ECO:0000259" key="1">
    <source>
        <dbReference type="PROSITE" id="PS51186"/>
    </source>
</evidence>
<dbReference type="Pfam" id="PF13302">
    <property type="entry name" value="Acetyltransf_3"/>
    <property type="match status" value="1"/>
</dbReference>
<dbReference type="Proteomes" id="UP001596170">
    <property type="component" value="Unassembled WGS sequence"/>
</dbReference>
<dbReference type="PANTHER" id="PTHR43792:SF1">
    <property type="entry name" value="N-ACETYLTRANSFERASE DOMAIN-CONTAINING PROTEIN"/>
    <property type="match status" value="1"/>
</dbReference>
<keyword evidence="2" id="KW-0012">Acyltransferase</keyword>
<proteinExistence type="predicted"/>
<dbReference type="GO" id="GO:0016746">
    <property type="term" value="F:acyltransferase activity"/>
    <property type="evidence" value="ECO:0007669"/>
    <property type="project" value="UniProtKB-KW"/>
</dbReference>
<feature type="domain" description="N-acetyltransferase" evidence="1">
    <location>
        <begin position="13"/>
        <end position="183"/>
    </location>
</feature>
<accession>A0ABW1L7R4</accession>
<dbReference type="PANTHER" id="PTHR43792">
    <property type="entry name" value="GNAT FAMILY, PUTATIVE (AFU_ORTHOLOGUE AFUA_3G00765)-RELATED-RELATED"/>
    <property type="match status" value="1"/>
</dbReference>
<keyword evidence="3" id="KW-1185">Reference proteome</keyword>
<sequence>MGNSRLLIETERLIIRPFQKEDYINWYTQFDNRHPPQYKYDDGRPVNMSLSTEEWFINWINGFNELADTDDMYNFGVFRKEDEVNVGKIELHKILRMDYQWAMMGYSIHNQFWKKGYGSESVLAATEWFFNTKDFHRIELHISVDNKPSIKLAEKTGFLFECVRKEFSLEEEGWTDLLIYYKNHSLKTNSSVAEKS</sequence>
<dbReference type="SUPFAM" id="SSF55729">
    <property type="entry name" value="Acyl-CoA N-acyltransferases (Nat)"/>
    <property type="match status" value="1"/>
</dbReference>
<reference evidence="3" key="1">
    <citation type="journal article" date="2019" name="Int. J. Syst. Evol. Microbiol.">
        <title>The Global Catalogue of Microorganisms (GCM) 10K type strain sequencing project: providing services to taxonomists for standard genome sequencing and annotation.</title>
        <authorList>
            <consortium name="The Broad Institute Genomics Platform"/>
            <consortium name="The Broad Institute Genome Sequencing Center for Infectious Disease"/>
            <person name="Wu L."/>
            <person name="Ma J."/>
        </authorList>
    </citation>
    <scope>NUCLEOTIDE SEQUENCE [LARGE SCALE GENOMIC DNA]</scope>
    <source>
        <strain evidence="3">CCUG 54527</strain>
    </source>
</reference>
<dbReference type="Gene3D" id="3.40.630.30">
    <property type="match status" value="1"/>
</dbReference>
<dbReference type="InterPro" id="IPR016181">
    <property type="entry name" value="Acyl_CoA_acyltransferase"/>
</dbReference>